<reference evidence="4 5" key="1">
    <citation type="submission" date="2016-10" db="EMBL/GenBank/DDBJ databases">
        <title>WGS of isloates from the oral cavity of healthy individuals.</title>
        <authorList>
            <person name="Sharma S."/>
            <person name="Pal V.K."/>
            <person name="Patil P.B."/>
            <person name="Korpole S."/>
            <person name="Grover V."/>
        </authorList>
    </citation>
    <scope>NUCLEOTIDE SEQUENCE [LARGE SCALE GENOMIC DNA]</scope>
    <source>
        <strain evidence="4 5">DISK12</strain>
    </source>
</reference>
<dbReference type="InterPro" id="IPR012341">
    <property type="entry name" value="6hp_glycosidase-like_sf"/>
</dbReference>
<dbReference type="AlphaFoldDB" id="A0A2M9WNY2"/>
<dbReference type="InterPro" id="IPR049049">
    <property type="entry name" value="Beta-AFase-like_GH127_C"/>
</dbReference>
<dbReference type="InterPro" id="IPR049174">
    <property type="entry name" value="Beta-AFase-like"/>
</dbReference>
<accession>A0A2M9WNY2</accession>
<protein>
    <recommendedName>
        <fullName evidence="6">Glycoside hydrolase family 127 protein</fullName>
    </recommendedName>
</protein>
<evidence type="ECO:0000259" key="1">
    <source>
        <dbReference type="Pfam" id="PF07944"/>
    </source>
</evidence>
<dbReference type="Gene3D" id="1.50.10.10">
    <property type="match status" value="1"/>
</dbReference>
<dbReference type="RefSeq" id="WP_100732649.1">
    <property type="nucleotide sequence ID" value="NZ_MKXG01000042.1"/>
</dbReference>
<proteinExistence type="predicted"/>
<evidence type="ECO:0000313" key="5">
    <source>
        <dbReference type="Proteomes" id="UP000231914"/>
    </source>
</evidence>
<evidence type="ECO:0000259" key="3">
    <source>
        <dbReference type="Pfam" id="PF20737"/>
    </source>
</evidence>
<dbReference type="PANTHER" id="PTHR43465">
    <property type="entry name" value="DUF1680 DOMAIN PROTEIN (AFU_ORTHOLOGUE AFUA_1G08910)"/>
    <property type="match status" value="1"/>
</dbReference>
<feature type="domain" description="Non-reducing end beta-L-arabinofuranosidase-like GH127 catalytic" evidence="1">
    <location>
        <begin position="10"/>
        <end position="433"/>
    </location>
</feature>
<evidence type="ECO:0000259" key="2">
    <source>
        <dbReference type="Pfam" id="PF20736"/>
    </source>
</evidence>
<evidence type="ECO:0000313" key="4">
    <source>
        <dbReference type="EMBL" id="PJZ17129.1"/>
    </source>
</evidence>
<dbReference type="EMBL" id="MKXG01000042">
    <property type="protein sequence ID" value="PJZ17129.1"/>
    <property type="molecule type" value="Genomic_DNA"/>
</dbReference>
<feature type="domain" description="Non-reducing end beta-L-arabinofuranosidase-like GH127 C-terminal" evidence="3">
    <location>
        <begin position="535"/>
        <end position="645"/>
    </location>
</feature>
<name>A0A2M9WNY2_9LACO</name>
<dbReference type="Pfam" id="PF20737">
    <property type="entry name" value="Glyco_hydro127C"/>
    <property type="match status" value="1"/>
</dbReference>
<dbReference type="SUPFAM" id="SSF48208">
    <property type="entry name" value="Six-hairpin glycosidases"/>
    <property type="match status" value="1"/>
</dbReference>
<dbReference type="InterPro" id="IPR049046">
    <property type="entry name" value="Beta-AFase-like_GH127_middle"/>
</dbReference>
<sequence>MSEEIRLKNIEITSPFWQRYRDLIAKKAVPFQWKMISDSEQPEVTSDRVAGGASEKSGAIENLKIAAQEKEGHHQGMIFQDTDVYKWLETVAYVLRYQCSNELKTLADRVINLIGKAQASDGYLSTRYQIDTPSLKFRQLQQSHELYSMGHYIEAGVAYYNVTKNKQALEIAEKMADCIDRNFGDASDKIHGYDGHPEIELALTKLYDCTHNKKYLNLANYFVLVRGTEPDFFDKQNQLNDIKYDPFPEMRHAKNNYLFDERPIFDVKMVQGHAVRVLYYLTGAAHVARLKKDKKLLEAVKRLWTDITNKQMYITGNVGQTAAGEAFTYDYDLPNKTDYGETCASVAMIMLAKQLENSEFKGEYGDILERELYNGALTGISLDGEHYFYANPLEISNKSYLNPASSHLSNRRLSWFSCACCPANITRLFASIDQYIYAIKGDQILIDQLISNQTEFSDQVKIEVESQLPWYGKIKVKVSNPNKKSFDLAIRIPAWSKETSIKVNDTSIKTNIQNGIQYFKISEDYEISINLDMNVHLIHANARVSDDHGKVAIQRGPIIYCAEGIDNSGSYDEYQIPTPTDAESELDSKMLEGIVKVKIQNSIHTNETKLYTTKLEKDNEIRPLTLIPYYAWANRKPSSMSVWLNEEI</sequence>
<dbReference type="Pfam" id="PF07944">
    <property type="entry name" value="Beta-AFase-like_GH127_cat"/>
    <property type="match status" value="1"/>
</dbReference>
<gene>
    <name evidence="4" type="ORF">BHU41_07130</name>
</gene>
<feature type="domain" description="Non-reducing end beta-L-arabinofuranosidase-like GH127 middle" evidence="2">
    <location>
        <begin position="444"/>
        <end position="525"/>
    </location>
</feature>
<dbReference type="InterPro" id="IPR012878">
    <property type="entry name" value="Beta-AFase-like_GH127_cat"/>
</dbReference>
<evidence type="ECO:0008006" key="6">
    <source>
        <dbReference type="Google" id="ProtNLM"/>
    </source>
</evidence>
<dbReference type="InterPro" id="IPR008928">
    <property type="entry name" value="6-hairpin_glycosidase_sf"/>
</dbReference>
<comment type="caution">
    <text evidence="4">The sequence shown here is derived from an EMBL/GenBank/DDBJ whole genome shotgun (WGS) entry which is preliminary data.</text>
</comment>
<dbReference type="PANTHER" id="PTHR43465:SF2">
    <property type="entry name" value="DUF1680 DOMAIN PROTEIN (AFU_ORTHOLOGUE AFUA_1G08910)"/>
    <property type="match status" value="1"/>
</dbReference>
<dbReference type="Proteomes" id="UP000231914">
    <property type="component" value="Unassembled WGS sequence"/>
</dbReference>
<dbReference type="GO" id="GO:0005975">
    <property type="term" value="P:carbohydrate metabolic process"/>
    <property type="evidence" value="ECO:0007669"/>
    <property type="project" value="InterPro"/>
</dbReference>
<dbReference type="Pfam" id="PF20736">
    <property type="entry name" value="Glyco_hydro127M"/>
    <property type="match status" value="1"/>
</dbReference>
<organism evidence="4 5">
    <name type="scientific">Lactobacillus crispatus</name>
    <dbReference type="NCBI Taxonomy" id="47770"/>
    <lineage>
        <taxon>Bacteria</taxon>
        <taxon>Bacillati</taxon>
        <taxon>Bacillota</taxon>
        <taxon>Bacilli</taxon>
        <taxon>Lactobacillales</taxon>
        <taxon>Lactobacillaceae</taxon>
        <taxon>Lactobacillus</taxon>
    </lineage>
</organism>